<reference evidence="2 3" key="1">
    <citation type="submission" date="2020-08" db="EMBL/GenBank/DDBJ databases">
        <title>Genomic Encyclopedia of Type Strains, Phase IV (KMG-IV): sequencing the most valuable type-strain genomes for metagenomic binning, comparative biology and taxonomic classification.</title>
        <authorList>
            <person name="Goeker M."/>
        </authorList>
    </citation>
    <scope>NUCLEOTIDE SEQUENCE [LARGE SCALE GENOMIC DNA]</scope>
    <source>
        <strain evidence="2 3">DSM 26736</strain>
    </source>
</reference>
<dbReference type="InterPro" id="IPR032710">
    <property type="entry name" value="NTF2-like_dom_sf"/>
</dbReference>
<sequence length="143" mass="15660">MRLIALLALITSPAAAQTPDTSLAAARQVIERYYAAIERGDFQTAYRSWDGDGAASGKRFGPFRAGFAATAHSRVVTRAPINGDAGMSQRWIDVPVDVYATLKNGHRQHFRGRYTLHRVVEGTGAPASKSRWHIAKARLIAVR</sequence>
<proteinExistence type="predicted"/>
<keyword evidence="1" id="KW-0732">Signal</keyword>
<accession>A0A840YRN4</accession>
<gene>
    <name evidence="2" type="ORF">FHT02_003206</name>
</gene>
<dbReference type="EMBL" id="JACIJF010000011">
    <property type="protein sequence ID" value="MBB5711953.1"/>
    <property type="molecule type" value="Genomic_DNA"/>
</dbReference>
<evidence type="ECO:0008006" key="4">
    <source>
        <dbReference type="Google" id="ProtNLM"/>
    </source>
</evidence>
<feature type="signal peptide" evidence="1">
    <location>
        <begin position="1"/>
        <end position="16"/>
    </location>
</feature>
<comment type="caution">
    <text evidence="2">The sequence shown here is derived from an EMBL/GenBank/DDBJ whole genome shotgun (WGS) entry which is preliminary data.</text>
</comment>
<organism evidence="2 3">
    <name type="scientific">Sphingomonas xinjiangensis</name>
    <dbReference type="NCBI Taxonomy" id="643568"/>
    <lineage>
        <taxon>Bacteria</taxon>
        <taxon>Pseudomonadati</taxon>
        <taxon>Pseudomonadota</taxon>
        <taxon>Alphaproteobacteria</taxon>
        <taxon>Sphingomonadales</taxon>
        <taxon>Sphingomonadaceae</taxon>
        <taxon>Sphingomonas</taxon>
    </lineage>
</organism>
<keyword evidence="3" id="KW-1185">Reference proteome</keyword>
<dbReference type="AlphaFoldDB" id="A0A840YRN4"/>
<dbReference type="SUPFAM" id="SSF54427">
    <property type="entry name" value="NTF2-like"/>
    <property type="match status" value="1"/>
</dbReference>
<dbReference type="RefSeq" id="WP_184089689.1">
    <property type="nucleotide sequence ID" value="NZ_JACIJF010000011.1"/>
</dbReference>
<evidence type="ECO:0000256" key="1">
    <source>
        <dbReference type="SAM" id="SignalP"/>
    </source>
</evidence>
<dbReference type="Proteomes" id="UP000527143">
    <property type="component" value="Unassembled WGS sequence"/>
</dbReference>
<feature type="chain" id="PRO_5032712633" description="SnoaL-like domain-containing protein" evidence="1">
    <location>
        <begin position="17"/>
        <end position="143"/>
    </location>
</feature>
<protein>
    <recommendedName>
        <fullName evidence="4">SnoaL-like domain-containing protein</fullName>
    </recommendedName>
</protein>
<evidence type="ECO:0000313" key="3">
    <source>
        <dbReference type="Proteomes" id="UP000527143"/>
    </source>
</evidence>
<name>A0A840YRN4_9SPHN</name>
<evidence type="ECO:0000313" key="2">
    <source>
        <dbReference type="EMBL" id="MBB5711953.1"/>
    </source>
</evidence>